<gene>
    <name evidence="7" type="ORF">ESZ00_02420</name>
</gene>
<keyword evidence="8" id="KW-1185">Reference proteome</keyword>
<organism evidence="7 8">
    <name type="scientific">Silvibacterium dinghuense</name>
    <dbReference type="NCBI Taxonomy" id="1560006"/>
    <lineage>
        <taxon>Bacteria</taxon>
        <taxon>Pseudomonadati</taxon>
        <taxon>Acidobacteriota</taxon>
        <taxon>Terriglobia</taxon>
        <taxon>Terriglobales</taxon>
        <taxon>Acidobacteriaceae</taxon>
        <taxon>Silvibacterium</taxon>
    </lineage>
</organism>
<protein>
    <submittedName>
        <fullName evidence="7">CadC family transcriptional regulator</fullName>
    </submittedName>
</protein>
<comment type="similarity">
    <text evidence="1">Belongs to the TolB family.</text>
</comment>
<evidence type="ECO:0000256" key="1">
    <source>
        <dbReference type="ARBA" id="ARBA00009820"/>
    </source>
</evidence>
<dbReference type="InterPro" id="IPR011659">
    <property type="entry name" value="WD40"/>
</dbReference>
<reference evidence="7 8" key="1">
    <citation type="journal article" date="2016" name="Int. J. Syst. Evol. Microbiol.">
        <title>Acidipila dinghuensis sp. nov., an acidobacterium isolated from forest soil.</title>
        <authorList>
            <person name="Jiang Y.W."/>
            <person name="Wang J."/>
            <person name="Chen M.H."/>
            <person name="Lv Y.Y."/>
            <person name="Qiu L.H."/>
        </authorList>
    </citation>
    <scope>NUCLEOTIDE SEQUENCE [LARGE SCALE GENOMIC DNA]</scope>
    <source>
        <strain evidence="7 8">DHOF10</strain>
    </source>
</reference>
<dbReference type="GO" id="GO:0006355">
    <property type="term" value="P:regulation of DNA-templated transcription"/>
    <property type="evidence" value="ECO:0007669"/>
    <property type="project" value="InterPro"/>
</dbReference>
<evidence type="ECO:0000313" key="8">
    <source>
        <dbReference type="Proteomes" id="UP000290253"/>
    </source>
</evidence>
<evidence type="ECO:0000256" key="5">
    <source>
        <dbReference type="SAM" id="Phobius"/>
    </source>
</evidence>
<keyword evidence="5" id="KW-0812">Transmembrane</keyword>
<dbReference type="Gene3D" id="2.120.10.30">
    <property type="entry name" value="TolB, C-terminal domain"/>
    <property type="match status" value="2"/>
</dbReference>
<feature type="region of interest" description="Disordered" evidence="4">
    <location>
        <begin position="140"/>
        <end position="160"/>
    </location>
</feature>
<dbReference type="PROSITE" id="PS51755">
    <property type="entry name" value="OMPR_PHOB"/>
    <property type="match status" value="1"/>
</dbReference>
<evidence type="ECO:0000256" key="3">
    <source>
        <dbReference type="PROSITE-ProRule" id="PRU01091"/>
    </source>
</evidence>
<dbReference type="OrthoDB" id="100405at2"/>
<name>A0A4Q1SHL1_9BACT</name>
<dbReference type="AlphaFoldDB" id="A0A4Q1SHL1"/>
<dbReference type="InterPro" id="IPR011042">
    <property type="entry name" value="6-blade_b-propeller_TolB-like"/>
</dbReference>
<feature type="DNA-binding region" description="OmpR/PhoB-type" evidence="3">
    <location>
        <begin position="6"/>
        <end position="106"/>
    </location>
</feature>
<sequence>MLVVRTSRVSFGLFEADLKTGEIWKAGRRIKLQSQPFKVLAMLLEHPGEVISKEELQERIWGQDTNVEFEHSLATAVNRIRDALGDSASNPRFIETLARRGYRFIAPVTWLEAAPANSQSSESPGTSEMLSEPAILIAPAEHPAPAPSPAPAESHGTPSRRLSAIPARNLYIGIGLAAALGIFLGFAWGTRNTPSPLPRIIQLTDSGTIVPTGSTIEIPPASVTDGVQIYTSVVSSGQGVLARIPVGGGDAQPLRVPQQVLTASLGDISPDHTELLVKGHLSTEAEEPLWIVPVGGGSAFRVSNVLAHDATWMPDGKSILYATGSQLMTVRLQDGAVSPFTTLSSGRAFWMRWSPDGSLLRFTVVDPVSHATSLWQLATGSHQPRKLLDSWKIAANPCCGTWTADGKYFVFQAISDAGSDLWRLDGASLERPYRITAGPLGFGGPVADRSGGRIYFLGTDSRSQLFAFDTHRNALFPEPDFLSGAIRLAFSRDHQWVAWTDSHDRLWRARADGSERIQLTPNSLHVFLATWSPDGQHLAAMAAEPRQPWNIYILSSDGGSLVPLLHENRNAADPSWSADGKSLVFGRVDDLMGRENAPRSLEIVDLATNKTMTIPHSDGLFSPRWSPDGRYISAITLDQQKLMLYDTLTRTWTTLANSSVADPAWSTDSHAVYIHAFMAEGQPVYRVSVPDGHMERVTNLVGLQAAHPADYYFCGLTPDNSPLVRVRFSAGDLYSLDLEAH</sequence>
<dbReference type="InterPro" id="IPR016032">
    <property type="entry name" value="Sig_transdc_resp-reg_C-effctor"/>
</dbReference>
<feature type="transmembrane region" description="Helical" evidence="5">
    <location>
        <begin position="170"/>
        <end position="189"/>
    </location>
</feature>
<dbReference type="GO" id="GO:0003677">
    <property type="term" value="F:DNA binding"/>
    <property type="evidence" value="ECO:0007669"/>
    <property type="project" value="UniProtKB-UniRule"/>
</dbReference>
<evidence type="ECO:0000259" key="6">
    <source>
        <dbReference type="PROSITE" id="PS51755"/>
    </source>
</evidence>
<feature type="domain" description="OmpR/PhoB-type" evidence="6">
    <location>
        <begin position="6"/>
        <end position="106"/>
    </location>
</feature>
<keyword evidence="2 3" id="KW-0238">DNA-binding</keyword>
<dbReference type="SUPFAM" id="SSF82171">
    <property type="entry name" value="DPP6 N-terminal domain-like"/>
    <property type="match status" value="2"/>
</dbReference>
<dbReference type="Pfam" id="PF00486">
    <property type="entry name" value="Trans_reg_C"/>
    <property type="match status" value="1"/>
</dbReference>
<evidence type="ECO:0000256" key="4">
    <source>
        <dbReference type="SAM" id="MobiDB-lite"/>
    </source>
</evidence>
<dbReference type="GO" id="GO:0000160">
    <property type="term" value="P:phosphorelay signal transduction system"/>
    <property type="evidence" value="ECO:0007669"/>
    <property type="project" value="InterPro"/>
</dbReference>
<evidence type="ECO:0000313" key="7">
    <source>
        <dbReference type="EMBL" id="RXS96823.1"/>
    </source>
</evidence>
<dbReference type="PANTHER" id="PTHR36842:SF1">
    <property type="entry name" value="PROTEIN TOLB"/>
    <property type="match status" value="1"/>
</dbReference>
<dbReference type="InterPro" id="IPR036388">
    <property type="entry name" value="WH-like_DNA-bd_sf"/>
</dbReference>
<dbReference type="Pfam" id="PF07676">
    <property type="entry name" value="PD40"/>
    <property type="match status" value="2"/>
</dbReference>
<comment type="caution">
    <text evidence="7">The sequence shown here is derived from an EMBL/GenBank/DDBJ whole genome shotgun (WGS) entry which is preliminary data.</text>
</comment>
<dbReference type="CDD" id="cd00383">
    <property type="entry name" value="trans_reg_C"/>
    <property type="match status" value="1"/>
</dbReference>
<dbReference type="RefSeq" id="WP_129206606.1">
    <property type="nucleotide sequence ID" value="NZ_BMGU01000001.1"/>
</dbReference>
<dbReference type="PANTHER" id="PTHR36842">
    <property type="entry name" value="PROTEIN TOLB HOMOLOG"/>
    <property type="match status" value="1"/>
</dbReference>
<dbReference type="Proteomes" id="UP000290253">
    <property type="component" value="Unassembled WGS sequence"/>
</dbReference>
<evidence type="ECO:0000256" key="2">
    <source>
        <dbReference type="ARBA" id="ARBA00023125"/>
    </source>
</evidence>
<keyword evidence="5" id="KW-1133">Transmembrane helix</keyword>
<accession>A0A4Q1SHL1</accession>
<dbReference type="SMART" id="SM00862">
    <property type="entry name" value="Trans_reg_C"/>
    <property type="match status" value="1"/>
</dbReference>
<dbReference type="Gene3D" id="1.10.10.10">
    <property type="entry name" value="Winged helix-like DNA-binding domain superfamily/Winged helix DNA-binding domain"/>
    <property type="match status" value="1"/>
</dbReference>
<keyword evidence="5" id="KW-0472">Membrane</keyword>
<dbReference type="InterPro" id="IPR001867">
    <property type="entry name" value="OmpR/PhoB-type_DNA-bd"/>
</dbReference>
<dbReference type="SUPFAM" id="SSF46894">
    <property type="entry name" value="C-terminal effector domain of the bipartite response regulators"/>
    <property type="match status" value="1"/>
</dbReference>
<proteinExistence type="inferred from homology"/>
<dbReference type="EMBL" id="SDMK01000001">
    <property type="protein sequence ID" value="RXS96823.1"/>
    <property type="molecule type" value="Genomic_DNA"/>
</dbReference>